<sequence length="481" mass="55287">ETPEGERFRLATAKEVAEGNKDVRGSKPNEESQKIPGNSPNESDCSIQQVRKWIKRGEVEAIFVALPEKVEEEQPDHPKEGVWAVEEAGADVCPEIPPGGVMERPQKHHIPTVPGEMPTYKKQTYAMSEDHLRELKELLRVLLEKGFIVPSNSPIAAPVFFVGKKGNEKLRMVIDYRGLNRITIKDDYPIPRINDLVNRLGKGSWFCKLDLASGYYQVQVAEQDQWKTTFQTRYGTFQFKVMPFGLAGAPSTFQRMMQHVFIRELDEFVIVYLDDVLVYSRSRLEHYNHLRIVLQRLRENRLYVGVTKCEFVKQKVQYLGFIIEPGGIAPDPDKVTTIREWPVELRDRKQLRGFLGMIGYYRRLIPNFNKTASKLYGVLQEKSDMIWWPKHTRAVETLKSDLAEVTQVKLFDPDKDFVIKTDASKYAVGAVLEQDGQIIAFESRKLGPREQRLPAYEAALLAIVHALMKWKHFIGDRKVTV</sequence>
<dbReference type="Gene3D" id="3.30.70.270">
    <property type="match status" value="2"/>
</dbReference>
<keyword evidence="4" id="KW-1185">Reference proteome</keyword>
<accession>A0A2C6KGY5</accession>
<dbReference type="Pfam" id="PF00078">
    <property type="entry name" value="RVT_1"/>
    <property type="match status" value="1"/>
</dbReference>
<dbReference type="CDD" id="cd01647">
    <property type="entry name" value="RT_LTR"/>
    <property type="match status" value="1"/>
</dbReference>
<evidence type="ECO:0000256" key="1">
    <source>
        <dbReference type="SAM" id="MobiDB-lite"/>
    </source>
</evidence>
<dbReference type="OrthoDB" id="2013610at2759"/>
<dbReference type="SUPFAM" id="SSF56672">
    <property type="entry name" value="DNA/RNA polymerases"/>
    <property type="match status" value="1"/>
</dbReference>
<reference evidence="3 4" key="1">
    <citation type="journal article" date="2017" name="Int. J. Parasitol.">
        <title>The genome of the protozoan parasite Cystoisospora suis and a reverse vaccinology approach to identify vaccine candidates.</title>
        <authorList>
            <person name="Palmieri N."/>
            <person name="Shrestha A."/>
            <person name="Ruttkowski B."/>
            <person name="Beck T."/>
            <person name="Vogl C."/>
            <person name="Tomley F."/>
            <person name="Blake D.P."/>
            <person name="Joachim A."/>
        </authorList>
    </citation>
    <scope>NUCLEOTIDE SEQUENCE [LARGE SCALE GENOMIC DNA]</scope>
    <source>
        <strain evidence="3 4">Wien I</strain>
    </source>
</reference>
<dbReference type="Proteomes" id="UP000221165">
    <property type="component" value="Unassembled WGS sequence"/>
</dbReference>
<gene>
    <name evidence="3" type="ORF">CSUI_009807</name>
</gene>
<feature type="domain" description="Reverse transcriptase" evidence="2">
    <location>
        <begin position="143"/>
        <end position="323"/>
    </location>
</feature>
<evidence type="ECO:0000313" key="3">
    <source>
        <dbReference type="EMBL" id="PHJ16379.1"/>
    </source>
</evidence>
<dbReference type="PANTHER" id="PTHR33064:SF37">
    <property type="entry name" value="RIBONUCLEASE H"/>
    <property type="match status" value="1"/>
</dbReference>
<dbReference type="PROSITE" id="PS50878">
    <property type="entry name" value="RT_POL"/>
    <property type="match status" value="1"/>
</dbReference>
<feature type="compositionally biased region" description="Basic and acidic residues" evidence="1">
    <location>
        <begin position="15"/>
        <end position="33"/>
    </location>
</feature>
<dbReference type="InterPro" id="IPR043502">
    <property type="entry name" value="DNA/RNA_pol_sf"/>
</dbReference>
<dbReference type="Gene3D" id="3.10.20.370">
    <property type="match status" value="1"/>
</dbReference>
<feature type="compositionally biased region" description="Polar residues" evidence="1">
    <location>
        <begin position="35"/>
        <end position="46"/>
    </location>
</feature>
<dbReference type="InterPro" id="IPR051320">
    <property type="entry name" value="Viral_Replic_Matur_Polypro"/>
</dbReference>
<evidence type="ECO:0000259" key="2">
    <source>
        <dbReference type="PROSITE" id="PS50878"/>
    </source>
</evidence>
<comment type="caution">
    <text evidence="3">The sequence shown here is derived from an EMBL/GenBank/DDBJ whole genome shotgun (WGS) entry which is preliminary data.</text>
</comment>
<dbReference type="PANTHER" id="PTHR33064">
    <property type="entry name" value="POL PROTEIN"/>
    <property type="match status" value="1"/>
</dbReference>
<evidence type="ECO:0000313" key="4">
    <source>
        <dbReference type="Proteomes" id="UP000221165"/>
    </source>
</evidence>
<proteinExistence type="predicted"/>
<dbReference type="EMBL" id="MIGC01006064">
    <property type="protein sequence ID" value="PHJ16379.1"/>
    <property type="molecule type" value="Genomic_DNA"/>
</dbReference>
<dbReference type="InterPro" id="IPR000477">
    <property type="entry name" value="RT_dom"/>
</dbReference>
<dbReference type="InterPro" id="IPR041577">
    <property type="entry name" value="RT_RNaseH_2"/>
</dbReference>
<dbReference type="VEuPathDB" id="ToxoDB:CSUI_009807"/>
<protein>
    <submittedName>
        <fullName evidence="3">Retrotransposon ty3-gypsy subclass</fullName>
    </submittedName>
</protein>
<dbReference type="InterPro" id="IPR043128">
    <property type="entry name" value="Rev_trsase/Diguanyl_cyclase"/>
</dbReference>
<dbReference type="Gene3D" id="3.10.10.10">
    <property type="entry name" value="HIV Type 1 Reverse Transcriptase, subunit A, domain 1"/>
    <property type="match status" value="1"/>
</dbReference>
<dbReference type="Pfam" id="PF17919">
    <property type="entry name" value="RT_RNaseH_2"/>
    <property type="match status" value="1"/>
</dbReference>
<feature type="non-terminal residue" evidence="3">
    <location>
        <position position="1"/>
    </location>
</feature>
<organism evidence="3 4">
    <name type="scientific">Cystoisospora suis</name>
    <dbReference type="NCBI Taxonomy" id="483139"/>
    <lineage>
        <taxon>Eukaryota</taxon>
        <taxon>Sar</taxon>
        <taxon>Alveolata</taxon>
        <taxon>Apicomplexa</taxon>
        <taxon>Conoidasida</taxon>
        <taxon>Coccidia</taxon>
        <taxon>Eucoccidiorida</taxon>
        <taxon>Eimeriorina</taxon>
        <taxon>Sarcocystidae</taxon>
        <taxon>Cystoisospora</taxon>
    </lineage>
</organism>
<dbReference type="RefSeq" id="XP_067918108.1">
    <property type="nucleotide sequence ID" value="XM_068069916.1"/>
</dbReference>
<name>A0A2C6KGY5_9APIC</name>
<feature type="region of interest" description="Disordered" evidence="1">
    <location>
        <begin position="1"/>
        <end position="46"/>
    </location>
</feature>
<dbReference type="AlphaFoldDB" id="A0A2C6KGY5"/>
<dbReference type="GeneID" id="94433127"/>